<protein>
    <recommendedName>
        <fullName evidence="1">Cadherin domain-containing protein</fullName>
    </recommendedName>
</protein>
<dbReference type="GO" id="GO:0007156">
    <property type="term" value="P:homophilic cell adhesion via plasma membrane adhesion molecules"/>
    <property type="evidence" value="ECO:0007669"/>
    <property type="project" value="InterPro"/>
</dbReference>
<dbReference type="EMBL" id="NHSF01000014">
    <property type="protein sequence ID" value="MBK5929407.1"/>
    <property type="molecule type" value="Genomic_DNA"/>
</dbReference>
<dbReference type="Proteomes" id="UP001296967">
    <property type="component" value="Unassembled WGS sequence"/>
</dbReference>
<feature type="domain" description="Cadherin" evidence="1">
    <location>
        <begin position="1264"/>
        <end position="1381"/>
    </location>
</feature>
<dbReference type="SUPFAM" id="SSF49313">
    <property type="entry name" value="Cadherin-like"/>
    <property type="match status" value="1"/>
</dbReference>
<dbReference type="InterPro" id="IPR015919">
    <property type="entry name" value="Cadherin-like_sf"/>
</dbReference>
<gene>
    <name evidence="2" type="ORF">CCR82_02365</name>
</gene>
<evidence type="ECO:0000259" key="1">
    <source>
        <dbReference type="PROSITE" id="PS50268"/>
    </source>
</evidence>
<evidence type="ECO:0000313" key="3">
    <source>
        <dbReference type="Proteomes" id="UP001296967"/>
    </source>
</evidence>
<dbReference type="GO" id="GO:0016020">
    <property type="term" value="C:membrane"/>
    <property type="evidence" value="ECO:0007669"/>
    <property type="project" value="InterPro"/>
</dbReference>
<dbReference type="GO" id="GO:0005509">
    <property type="term" value="F:calcium ion binding"/>
    <property type="evidence" value="ECO:0007669"/>
    <property type="project" value="InterPro"/>
</dbReference>
<organism evidence="2 3">
    <name type="scientific">Halochromatium salexigens</name>
    <name type="common">Chromatium salexigens</name>
    <dbReference type="NCBI Taxonomy" id="49447"/>
    <lineage>
        <taxon>Bacteria</taxon>
        <taxon>Pseudomonadati</taxon>
        <taxon>Pseudomonadota</taxon>
        <taxon>Gammaproteobacteria</taxon>
        <taxon>Chromatiales</taxon>
        <taxon>Chromatiaceae</taxon>
        <taxon>Halochromatium</taxon>
    </lineage>
</organism>
<dbReference type="PROSITE" id="PS50268">
    <property type="entry name" value="CADHERIN_2"/>
    <property type="match status" value="1"/>
</dbReference>
<sequence length="1495" mass="154324">MLQAFDQSYYLQNNPDVLAAVSSGLMPSAEYHYIHHGEGEGRMPSPFFDPSFYLSQNSDVLAAVDAGIFSTGLQHYSMYGADEGRSNGAIDFDETFYLAENPDVAGAVAAGQFDSGYDHFVAYGAAEGRAPAAGVSADTDTLTINPDVATANVFEAPREFNPGGTDQMNTLQDDDVLTGVGNNPTLNFTFVDDSEIGNPPITPTLNGIETVNVSVQGSANKTLDLQDTTGVDAINVSRMNDSNQMNTRNIAESVSTMSVNNSQAPNAPVAFTFLGAALAGSSDETALTLNNANLGSLRVEESVATPSEGYETINLTSTGSTNAAGFLQAEDLQTLNITGDQALTLGGSRPTFNAATGAVEASQFQAGLANVAGSLDTIDATGLGANLTLHLGPEMNAFRDGTSGVPMDVIVTSGIGDDSFVLTQGASIDAGDIVDGGDGANTMTVLGGAAQTITAPATGPNLLGIPTLEVRTGHDSAFPAVVEAADTVTVDVNAFDMLESIFVRNEGQQPVDIGTAATPVLQWRSAAEGMTVNLNNLSETGDADGLTQTIALAHGTTGNSTIANNIINTTQAVDADDNALQVTLVDGVNTDPVFNAQLNLVDVERPTIVDNDTESNTVFLDGNGSFTQDGSTLTVAPGDASDAGNYMNFDSFSAAGFDATLALATVFDPNAPAGTTVNPLNAGYALAADGSTGSNTSAVDNLAAIPGVPSGVSTSRRDNAVDSVFYGSLGTVDDTTLGTVTDYADRLVFENIEAGNYDGDIIARLGDITRDDGVTSMSITTGSGNDTLIFDAVGSASAGFTSGDTINAGAGRDTLVLDGNTATVSGTPRIDHQSSEWDNLSGVDVLRFGDNNGANNNKVGNANWVAINGGGYAARIDNEFVGQTDNGNRLVVINNDGDLRNNGESDLVLDMRGLSQDKAVTFIGANGVAIDANGVALPGVSSNRLVVDDTSANQGMVLNGGDTDIRDPDDAATAGYVAGNNNVLEIRNTANVSIADLSQVRNFGRLDFTNDTSTDQTLNISLDDGVVNRLVDASQAASSTTPETLILNARDNLNPSINNATTSNITAVADLEVDAGALTDQSNMNILGGRGVNNITTGDGDDSVTLLGQFDAADYALAAPVNGIALSDLDNNVALAGPGNWSAQGDIDLGNGTDTLETYGAINLAGVTLNNIEFIVFNSSVSLTDEQLNAVLNAGGVTFTDLRATHTLEIVDTGFTGTLDFSNITLKGSGTLDIETDGIAWDGTVAKEDADSRVEVDGEPQGFVVNDAEFEVAEDAPNGRPVGTMTVADDVEIDSFEITAGNIDVDEDGNDAFRINDNGDIEVHDTKDLTAALDDPEYDPFNLTIRATDEEGNTGAGTATVDVIAGGEENLIMLSDVQPEVTAVEGEQEVFVLNFDSSTGASLSSDAVVTIEGFTVGEDMLRFDDAAEPPLSAADFLDVEAGGALVVPNGFATPPTTVISFQDDDPADELDPAQITLSGINDASLGGETPFYEVV</sequence>
<accession>A0AAJ0UF13</accession>
<dbReference type="InterPro" id="IPR002126">
    <property type="entry name" value="Cadherin-like_dom"/>
</dbReference>
<keyword evidence="3" id="KW-1185">Reference proteome</keyword>
<dbReference type="CDD" id="cd11304">
    <property type="entry name" value="Cadherin_repeat"/>
    <property type="match status" value="1"/>
</dbReference>
<reference evidence="2" key="1">
    <citation type="submission" date="2017-05" db="EMBL/GenBank/DDBJ databases">
        <authorList>
            <person name="Imhoff J.F."/>
            <person name="Rahn T."/>
            <person name="Kuenzel S."/>
            <person name="Neulinger S.C."/>
        </authorList>
    </citation>
    <scope>NUCLEOTIDE SEQUENCE</scope>
    <source>
        <strain evidence="2">DSM 4395</strain>
    </source>
</reference>
<name>A0AAJ0UF13_HALSE</name>
<dbReference type="Gene3D" id="2.60.40.60">
    <property type="entry name" value="Cadherins"/>
    <property type="match status" value="1"/>
</dbReference>
<proteinExistence type="predicted"/>
<comment type="caution">
    <text evidence="2">The sequence shown here is derived from an EMBL/GenBank/DDBJ whole genome shotgun (WGS) entry which is preliminary data.</text>
</comment>
<evidence type="ECO:0000313" key="2">
    <source>
        <dbReference type="EMBL" id="MBK5929407.1"/>
    </source>
</evidence>
<reference evidence="2" key="2">
    <citation type="journal article" date="2020" name="Microorganisms">
        <title>Osmotic Adaptation and Compatible Solute Biosynthesis of Phototrophic Bacteria as Revealed from Genome Analyses.</title>
        <authorList>
            <person name="Imhoff J.F."/>
            <person name="Rahn T."/>
            <person name="Kunzel S."/>
            <person name="Keller A."/>
            <person name="Neulinger S.C."/>
        </authorList>
    </citation>
    <scope>NUCLEOTIDE SEQUENCE</scope>
    <source>
        <strain evidence="2">DSM 4395</strain>
    </source>
</reference>
<dbReference type="RefSeq" id="WP_201243755.1">
    <property type="nucleotide sequence ID" value="NZ_NHSF01000014.1"/>
</dbReference>